<reference evidence="6" key="1">
    <citation type="submission" date="2019-04" db="EMBL/GenBank/DDBJ databases">
        <title>Evolution of Biomass-Degrading Anaerobic Consortia Revealed by Metagenomics.</title>
        <authorList>
            <person name="Peng X."/>
        </authorList>
    </citation>
    <scope>NUCLEOTIDE SEQUENCE</scope>
    <source>
        <strain evidence="6">SIG551</strain>
    </source>
</reference>
<dbReference type="NCBIfam" id="TIGR02727">
    <property type="entry name" value="MTHFS_bact"/>
    <property type="match status" value="1"/>
</dbReference>
<feature type="binding site" evidence="4">
    <location>
        <begin position="140"/>
        <end position="148"/>
    </location>
    <ligand>
        <name>ATP</name>
        <dbReference type="ChEBI" id="CHEBI:30616"/>
    </ligand>
</feature>
<dbReference type="GO" id="GO:0005524">
    <property type="term" value="F:ATP binding"/>
    <property type="evidence" value="ECO:0007669"/>
    <property type="project" value="UniProtKB-KW"/>
</dbReference>
<dbReference type="Pfam" id="PF01812">
    <property type="entry name" value="5-FTHF_cyc-lig"/>
    <property type="match status" value="1"/>
</dbReference>
<evidence type="ECO:0000256" key="2">
    <source>
        <dbReference type="ARBA" id="ARBA00022741"/>
    </source>
</evidence>
<comment type="similarity">
    <text evidence="1 5">Belongs to the 5-formyltetrahydrofolate cyclo-ligase family.</text>
</comment>
<comment type="caution">
    <text evidence="6">The sequence shown here is derived from an EMBL/GenBank/DDBJ whole genome shotgun (WGS) entry which is preliminary data.</text>
</comment>
<comment type="catalytic activity">
    <reaction evidence="5">
        <text>(6S)-5-formyl-5,6,7,8-tetrahydrofolate + ATP = (6R)-5,10-methenyltetrahydrofolate + ADP + phosphate</text>
        <dbReference type="Rhea" id="RHEA:10488"/>
        <dbReference type="ChEBI" id="CHEBI:30616"/>
        <dbReference type="ChEBI" id="CHEBI:43474"/>
        <dbReference type="ChEBI" id="CHEBI:57455"/>
        <dbReference type="ChEBI" id="CHEBI:57457"/>
        <dbReference type="ChEBI" id="CHEBI:456216"/>
        <dbReference type="EC" id="6.3.3.2"/>
    </reaction>
</comment>
<keyword evidence="6" id="KW-0436">Ligase</keyword>
<feature type="binding site" evidence="4">
    <location>
        <position position="56"/>
    </location>
    <ligand>
        <name>substrate</name>
    </ligand>
</feature>
<evidence type="ECO:0000256" key="1">
    <source>
        <dbReference type="ARBA" id="ARBA00010638"/>
    </source>
</evidence>
<dbReference type="Gene3D" id="3.40.50.10420">
    <property type="entry name" value="NagB/RpiA/CoA transferase-like"/>
    <property type="match status" value="1"/>
</dbReference>
<proteinExistence type="inferred from homology"/>
<evidence type="ECO:0000313" key="7">
    <source>
        <dbReference type="Proteomes" id="UP000754750"/>
    </source>
</evidence>
<feature type="binding site" evidence="4">
    <location>
        <position position="61"/>
    </location>
    <ligand>
        <name>substrate</name>
    </ligand>
</feature>
<dbReference type="Proteomes" id="UP000754750">
    <property type="component" value="Unassembled WGS sequence"/>
</dbReference>
<dbReference type="InterPro" id="IPR002698">
    <property type="entry name" value="FTHF_cligase"/>
</dbReference>
<dbReference type="GO" id="GO:0009396">
    <property type="term" value="P:folic acid-containing compound biosynthetic process"/>
    <property type="evidence" value="ECO:0007669"/>
    <property type="project" value="TreeGrafter"/>
</dbReference>
<dbReference type="PANTHER" id="PTHR23407:SF1">
    <property type="entry name" value="5-FORMYLTETRAHYDROFOLATE CYCLO-LIGASE"/>
    <property type="match status" value="1"/>
</dbReference>
<evidence type="ECO:0000256" key="3">
    <source>
        <dbReference type="ARBA" id="ARBA00022840"/>
    </source>
</evidence>
<feature type="binding site" evidence="4">
    <location>
        <begin position="10"/>
        <end position="14"/>
    </location>
    <ligand>
        <name>ATP</name>
        <dbReference type="ChEBI" id="CHEBI:30616"/>
    </ligand>
</feature>
<dbReference type="InterPro" id="IPR024185">
    <property type="entry name" value="FTHF_cligase-like_sf"/>
</dbReference>
<dbReference type="GO" id="GO:0046872">
    <property type="term" value="F:metal ion binding"/>
    <property type="evidence" value="ECO:0007669"/>
    <property type="project" value="UniProtKB-KW"/>
</dbReference>
<dbReference type="PANTHER" id="PTHR23407">
    <property type="entry name" value="ATPASE INHIBITOR/5-FORMYLTETRAHYDROFOLATE CYCLO-LIGASE"/>
    <property type="match status" value="1"/>
</dbReference>
<accession>A0A928KW03</accession>
<dbReference type="SUPFAM" id="SSF100950">
    <property type="entry name" value="NagB/RpiA/CoA transferase-like"/>
    <property type="match status" value="1"/>
</dbReference>
<keyword evidence="3 4" id="KW-0067">ATP-binding</keyword>
<evidence type="ECO:0000256" key="4">
    <source>
        <dbReference type="PIRSR" id="PIRSR006806-1"/>
    </source>
</evidence>
<dbReference type="AlphaFoldDB" id="A0A928KW03"/>
<protein>
    <recommendedName>
        <fullName evidence="5">5-formyltetrahydrofolate cyclo-ligase</fullName>
        <ecNumber evidence="5">6.3.3.2</ecNumber>
    </recommendedName>
</protein>
<evidence type="ECO:0000313" key="6">
    <source>
        <dbReference type="EMBL" id="MBE6833906.1"/>
    </source>
</evidence>
<dbReference type="GO" id="GO:0030272">
    <property type="term" value="F:5-formyltetrahydrofolate cyclo-ligase activity"/>
    <property type="evidence" value="ECO:0007669"/>
    <property type="project" value="UniProtKB-EC"/>
</dbReference>
<evidence type="ECO:0000256" key="5">
    <source>
        <dbReference type="RuleBase" id="RU361279"/>
    </source>
</evidence>
<gene>
    <name evidence="6" type="ORF">E7512_10060</name>
</gene>
<name>A0A928KW03_9FIRM</name>
<dbReference type="EC" id="6.3.3.2" evidence="5"/>
<dbReference type="GO" id="GO:0035999">
    <property type="term" value="P:tetrahydrofolate interconversion"/>
    <property type="evidence" value="ECO:0007669"/>
    <property type="project" value="TreeGrafter"/>
</dbReference>
<organism evidence="6 7">
    <name type="scientific">Faecalispora sporosphaeroides</name>
    <dbReference type="NCBI Taxonomy" id="1549"/>
    <lineage>
        <taxon>Bacteria</taxon>
        <taxon>Bacillati</taxon>
        <taxon>Bacillota</taxon>
        <taxon>Clostridia</taxon>
        <taxon>Eubacteriales</taxon>
        <taxon>Oscillospiraceae</taxon>
        <taxon>Faecalispora</taxon>
    </lineage>
</organism>
<dbReference type="RefSeq" id="WP_326840582.1">
    <property type="nucleotide sequence ID" value="NZ_JBKWRC010000004.1"/>
</dbReference>
<dbReference type="PIRSF" id="PIRSF006806">
    <property type="entry name" value="FTHF_cligase"/>
    <property type="match status" value="1"/>
</dbReference>
<comment type="cofactor">
    <cofactor evidence="5">
        <name>Mg(2+)</name>
        <dbReference type="ChEBI" id="CHEBI:18420"/>
    </cofactor>
</comment>
<keyword evidence="5" id="KW-0460">Magnesium</keyword>
<dbReference type="InterPro" id="IPR037171">
    <property type="entry name" value="NagB/RpiA_transferase-like"/>
</dbReference>
<dbReference type="EMBL" id="SVNY01000005">
    <property type="protein sequence ID" value="MBE6833906.1"/>
    <property type="molecule type" value="Genomic_DNA"/>
</dbReference>
<sequence length="198" mass="23197">MPVKNIKEVKTGLRGKYRRLREDLPEEEKLRLDTEIQSRLLSLREYHQADTVFTYLSKELEVDTLAVVQAAWANQKRVAVPRCIPGTRDMEFYYIRSWQDVERASFGVMEPIPRRCEKVEDESRGFCLVPGFSFDVQGFRLGYGGGYYDRFLSRFGGFTVGVCYSFCVQWNLPHGYYDRSVDLLVTEKYVRRTSKKAR</sequence>
<keyword evidence="2 4" id="KW-0547">Nucleotide-binding</keyword>
<keyword evidence="5" id="KW-0479">Metal-binding</keyword>